<sequence length="51" mass="6323">MPQMAPLSWLALFLFFVSIYLIFNIMNFYSFNYLIKSSKKIKKSIFYNWKW</sequence>
<proteinExistence type="inferred from homology"/>
<organism evidence="14">
    <name type="scientific">Monochamus sutor</name>
    <name type="common">Small white-marmorated longhorn beetle</name>
    <dbReference type="NCBI Taxonomy" id="236073"/>
    <lineage>
        <taxon>Eukaryota</taxon>
        <taxon>Metazoa</taxon>
        <taxon>Ecdysozoa</taxon>
        <taxon>Arthropoda</taxon>
        <taxon>Hexapoda</taxon>
        <taxon>Insecta</taxon>
        <taxon>Pterygota</taxon>
        <taxon>Neoptera</taxon>
        <taxon>Endopterygota</taxon>
        <taxon>Coleoptera</taxon>
        <taxon>Polyphaga</taxon>
        <taxon>Cucujiformia</taxon>
        <taxon>Chrysomeloidea</taxon>
        <taxon>Cerambycidae</taxon>
        <taxon>Lamiinae</taxon>
        <taxon>Monochamini</taxon>
        <taxon>Monochamus</taxon>
    </lineage>
</organism>
<evidence type="ECO:0000256" key="2">
    <source>
        <dbReference type="ARBA" id="ARBA00008892"/>
    </source>
</evidence>
<evidence type="ECO:0000256" key="10">
    <source>
        <dbReference type="ARBA" id="ARBA00023128"/>
    </source>
</evidence>
<evidence type="ECO:0000256" key="12">
    <source>
        <dbReference type="RuleBase" id="RU003661"/>
    </source>
</evidence>
<evidence type="ECO:0000256" key="3">
    <source>
        <dbReference type="ARBA" id="ARBA00011291"/>
    </source>
</evidence>
<evidence type="ECO:0000256" key="9">
    <source>
        <dbReference type="ARBA" id="ARBA00023065"/>
    </source>
</evidence>
<accession>A0A343ERH7</accession>
<dbReference type="AlphaFoldDB" id="A0A343ERH7"/>
<evidence type="ECO:0000256" key="8">
    <source>
        <dbReference type="ARBA" id="ARBA00022989"/>
    </source>
</evidence>
<evidence type="ECO:0000256" key="4">
    <source>
        <dbReference type="ARBA" id="ARBA00022448"/>
    </source>
</evidence>
<comment type="similarity">
    <text evidence="2 12">Belongs to the ATPase protein 8 family.</text>
</comment>
<evidence type="ECO:0000256" key="11">
    <source>
        <dbReference type="ARBA" id="ARBA00023136"/>
    </source>
</evidence>
<evidence type="ECO:0000256" key="6">
    <source>
        <dbReference type="ARBA" id="ARBA00022692"/>
    </source>
</evidence>
<comment type="subunit">
    <text evidence="3">F-type ATPases have 2 components, CF(1) - the catalytic core - and CF(0) - the membrane proton channel.</text>
</comment>
<keyword evidence="5 12" id="KW-0138">CF(0)</keyword>
<keyword evidence="11 13" id="KW-0472">Membrane</keyword>
<keyword evidence="4 12" id="KW-0813">Transport</keyword>
<dbReference type="InterPro" id="IPR001421">
    <property type="entry name" value="ATP8_metazoa"/>
</dbReference>
<dbReference type="GO" id="GO:0045259">
    <property type="term" value="C:proton-transporting ATP synthase complex"/>
    <property type="evidence" value="ECO:0007669"/>
    <property type="project" value="UniProtKB-KW"/>
</dbReference>
<dbReference type="GO" id="GO:0031966">
    <property type="term" value="C:mitochondrial membrane"/>
    <property type="evidence" value="ECO:0007669"/>
    <property type="project" value="UniProtKB-SubCell"/>
</dbReference>
<evidence type="ECO:0000256" key="13">
    <source>
        <dbReference type="SAM" id="Phobius"/>
    </source>
</evidence>
<dbReference type="Pfam" id="PF00895">
    <property type="entry name" value="ATP-synt_8"/>
    <property type="match status" value="1"/>
</dbReference>
<evidence type="ECO:0000313" key="14">
    <source>
        <dbReference type="EMBL" id="ASL05683.1"/>
    </source>
</evidence>
<gene>
    <name evidence="14" type="primary">ATP8</name>
</gene>
<dbReference type="GO" id="GO:0015078">
    <property type="term" value="F:proton transmembrane transporter activity"/>
    <property type="evidence" value="ECO:0007669"/>
    <property type="project" value="InterPro"/>
</dbReference>
<keyword evidence="8 13" id="KW-1133">Transmembrane helix</keyword>
<keyword evidence="6 12" id="KW-0812">Transmembrane</keyword>
<protein>
    <recommendedName>
        <fullName evidence="12">ATP synthase complex subunit 8</fullName>
    </recommendedName>
</protein>
<name>A0A343ERH7_MONSU</name>
<evidence type="ECO:0000256" key="1">
    <source>
        <dbReference type="ARBA" id="ARBA00004304"/>
    </source>
</evidence>
<geneLocation type="mitochondrion" evidence="14"/>
<reference evidence="14" key="1">
    <citation type="submission" date="2017-03" db="EMBL/GenBank/DDBJ databases">
        <title>The mitochondrial genome sequencing and phylogenetic analysis of Cerambycidae species (Insecta:Coleoptera).</title>
        <authorList>
            <person name="Yang J."/>
        </authorList>
    </citation>
    <scope>NUCLEOTIDE SEQUENCE</scope>
</reference>
<evidence type="ECO:0000256" key="7">
    <source>
        <dbReference type="ARBA" id="ARBA00022781"/>
    </source>
</evidence>
<dbReference type="EMBL" id="KY773689">
    <property type="protein sequence ID" value="ASL05683.1"/>
    <property type="molecule type" value="Genomic_DNA"/>
</dbReference>
<keyword evidence="10 12" id="KW-0496">Mitochondrion</keyword>
<feature type="transmembrane region" description="Helical" evidence="13">
    <location>
        <begin position="12"/>
        <end position="35"/>
    </location>
</feature>
<comment type="subcellular location">
    <subcellularLocation>
        <location evidence="1 12">Mitochondrion membrane</location>
        <topology evidence="1 12">Single-pass membrane protein</topology>
    </subcellularLocation>
</comment>
<keyword evidence="9 12" id="KW-0406">Ion transport</keyword>
<keyword evidence="7 12" id="KW-0375">Hydrogen ion transport</keyword>
<dbReference type="GO" id="GO:0015986">
    <property type="term" value="P:proton motive force-driven ATP synthesis"/>
    <property type="evidence" value="ECO:0007669"/>
    <property type="project" value="InterPro"/>
</dbReference>
<evidence type="ECO:0000256" key="5">
    <source>
        <dbReference type="ARBA" id="ARBA00022547"/>
    </source>
</evidence>